<evidence type="ECO:0000313" key="3">
    <source>
        <dbReference type="Proteomes" id="UP000501534"/>
    </source>
</evidence>
<name>A0A6M4GY93_9PROT</name>
<organism evidence="2 3">
    <name type="scientific">Usitatibacter rugosus</name>
    <dbReference type="NCBI Taxonomy" id="2732067"/>
    <lineage>
        <taxon>Bacteria</taxon>
        <taxon>Pseudomonadati</taxon>
        <taxon>Pseudomonadota</taxon>
        <taxon>Betaproteobacteria</taxon>
        <taxon>Nitrosomonadales</taxon>
        <taxon>Usitatibacteraceae</taxon>
        <taxon>Usitatibacter</taxon>
    </lineage>
</organism>
<proteinExistence type="predicted"/>
<evidence type="ECO:0000313" key="2">
    <source>
        <dbReference type="EMBL" id="QJR12251.1"/>
    </source>
</evidence>
<feature type="transmembrane region" description="Helical" evidence="1">
    <location>
        <begin position="31"/>
        <end position="50"/>
    </location>
</feature>
<gene>
    <name evidence="2" type="ORF">DSM104443_03336</name>
</gene>
<keyword evidence="1" id="KW-0472">Membrane</keyword>
<keyword evidence="3" id="KW-1185">Reference proteome</keyword>
<evidence type="ECO:0000256" key="1">
    <source>
        <dbReference type="SAM" id="Phobius"/>
    </source>
</evidence>
<dbReference type="Proteomes" id="UP000501534">
    <property type="component" value="Chromosome"/>
</dbReference>
<reference evidence="2 3" key="1">
    <citation type="submission" date="2020-04" db="EMBL/GenBank/DDBJ databases">
        <title>Usitatibacter rugosus gen. nov., sp. nov. and Usitatibacter palustris sp. nov., novel members of Usitatibacteraceae fam. nov. within the order Nitrosomonadales isolated from soil.</title>
        <authorList>
            <person name="Huber K.J."/>
            <person name="Neumann-Schaal M."/>
            <person name="Geppert A."/>
            <person name="Luckner M."/>
            <person name="Wanner G."/>
            <person name="Overmann J."/>
        </authorList>
    </citation>
    <scope>NUCLEOTIDE SEQUENCE [LARGE SCALE GENOMIC DNA]</scope>
    <source>
        <strain evidence="2 3">0125_3</strain>
    </source>
</reference>
<keyword evidence="1" id="KW-1133">Transmembrane helix</keyword>
<dbReference type="AlphaFoldDB" id="A0A6M4GY93"/>
<accession>A0A6M4GY93</accession>
<keyword evidence="1" id="KW-0812">Transmembrane</keyword>
<sequence>MQFVIPAKAGIQWVPAFAGTTHREMTLLRRIGFAAFFALALLVGQQAVVLHDLKHAAEHREGGTPSEKSCDTHYLCAQLGSAVDVAPPVIPQADASSQAIAAYFLEGVSQRTRLAYRSQAPPQVTPA</sequence>
<dbReference type="KEGG" id="uru:DSM104443_03336"/>
<protein>
    <submittedName>
        <fullName evidence="2">Uncharacterized protein</fullName>
    </submittedName>
</protein>
<dbReference type="EMBL" id="CP053069">
    <property type="protein sequence ID" value="QJR12251.1"/>
    <property type="molecule type" value="Genomic_DNA"/>
</dbReference>
<dbReference type="RefSeq" id="WP_171094298.1">
    <property type="nucleotide sequence ID" value="NZ_CP053069.1"/>
</dbReference>